<evidence type="ECO:0000256" key="7">
    <source>
        <dbReference type="ARBA" id="ARBA00014401"/>
    </source>
</evidence>
<comment type="pathway">
    <text evidence="4">Metabolic intermediate biosynthesis; prephenate biosynthesis; prephenate from chorismate: step 1/1.</text>
</comment>
<dbReference type="UniPathway" id="UPA00120">
    <property type="reaction ID" value="UER00203"/>
</dbReference>
<dbReference type="InterPro" id="IPR001086">
    <property type="entry name" value="Preph_deHydtase"/>
</dbReference>
<dbReference type="FunFam" id="3.40.190.10:FF:000034">
    <property type="entry name" value="Chorismate mutase/prephenate dehydratase"/>
    <property type="match status" value="1"/>
</dbReference>
<comment type="function">
    <text evidence="2">Catalyzes the Claisen rearrangement of chorismate to prephenate and the decarboxylation/dehydration of prephenate to phenylpyruvate.</text>
</comment>
<feature type="site" description="Essential for prephenate dehydratase activity" evidence="16">
    <location>
        <position position="271"/>
    </location>
</feature>
<dbReference type="GO" id="GO:0009094">
    <property type="term" value="P:L-phenylalanine biosynthetic process"/>
    <property type="evidence" value="ECO:0007669"/>
    <property type="project" value="UniProtKB-UniPathway"/>
</dbReference>
<dbReference type="GO" id="GO:0005737">
    <property type="term" value="C:cytoplasm"/>
    <property type="evidence" value="ECO:0007669"/>
    <property type="project" value="TreeGrafter"/>
</dbReference>
<evidence type="ECO:0000256" key="4">
    <source>
        <dbReference type="ARBA" id="ARBA00004817"/>
    </source>
</evidence>
<name>A0A517TWI1_9BACT</name>
<evidence type="ECO:0000256" key="9">
    <source>
        <dbReference type="ARBA" id="ARBA00023141"/>
    </source>
</evidence>
<dbReference type="SUPFAM" id="SSF53850">
    <property type="entry name" value="Periplasmic binding protein-like II"/>
    <property type="match status" value="1"/>
</dbReference>
<evidence type="ECO:0000259" key="19">
    <source>
        <dbReference type="PROSITE" id="PS51671"/>
    </source>
</evidence>
<keyword evidence="8" id="KW-0028">Amino-acid biosynthesis</keyword>
<keyword evidence="21" id="KW-1185">Reference proteome</keyword>
<evidence type="ECO:0000256" key="17">
    <source>
        <dbReference type="SAM" id="Coils"/>
    </source>
</evidence>
<protein>
    <recommendedName>
        <fullName evidence="7">Bifunctional chorismate mutase/prephenate dehydratase</fullName>
        <ecNumber evidence="6">4.2.1.51</ecNumber>
        <ecNumber evidence="5">5.4.99.5</ecNumber>
    </recommendedName>
    <alternativeName>
        <fullName evidence="14">Chorismate mutase-prephenate dehydratase</fullName>
    </alternativeName>
    <alternativeName>
        <fullName evidence="13">p-protein</fullName>
    </alternativeName>
</protein>
<evidence type="ECO:0000256" key="10">
    <source>
        <dbReference type="ARBA" id="ARBA00023222"/>
    </source>
</evidence>
<gene>
    <name evidence="20" type="primary">pheA</name>
    <name evidence="20" type="ORF">I41_19110</name>
</gene>
<comment type="pathway">
    <text evidence="3">Amino-acid biosynthesis; L-phenylalanine biosynthesis; phenylpyruvate from prephenate: step 1/1.</text>
</comment>
<dbReference type="Gene3D" id="3.30.70.260">
    <property type="match status" value="1"/>
</dbReference>
<dbReference type="InterPro" id="IPR002912">
    <property type="entry name" value="ACT_dom"/>
</dbReference>
<dbReference type="GO" id="GO:0004106">
    <property type="term" value="F:chorismate mutase activity"/>
    <property type="evidence" value="ECO:0007669"/>
    <property type="project" value="UniProtKB-EC"/>
</dbReference>
<feature type="domain" description="Prephenate dehydratase" evidence="18">
    <location>
        <begin position="92"/>
        <end position="278"/>
    </location>
</feature>
<dbReference type="GO" id="GO:0046417">
    <property type="term" value="P:chorismate metabolic process"/>
    <property type="evidence" value="ECO:0007669"/>
    <property type="project" value="InterPro"/>
</dbReference>
<dbReference type="NCBIfam" id="NF008865">
    <property type="entry name" value="PRK11898.1"/>
    <property type="match status" value="1"/>
</dbReference>
<dbReference type="CDD" id="cd13630">
    <property type="entry name" value="PBP2_PDT_1"/>
    <property type="match status" value="1"/>
</dbReference>
<accession>A0A517TWI1</accession>
<evidence type="ECO:0000256" key="5">
    <source>
        <dbReference type="ARBA" id="ARBA00012404"/>
    </source>
</evidence>
<evidence type="ECO:0000313" key="20">
    <source>
        <dbReference type="EMBL" id="QDT72729.1"/>
    </source>
</evidence>
<dbReference type="PANTHER" id="PTHR21022:SF19">
    <property type="entry name" value="PREPHENATE DEHYDRATASE-RELATED"/>
    <property type="match status" value="1"/>
</dbReference>
<keyword evidence="9" id="KW-0057">Aromatic amino acid biosynthesis</keyword>
<dbReference type="OrthoDB" id="9802281at2"/>
<comment type="catalytic activity">
    <reaction evidence="15">
        <text>prephenate + H(+) = 3-phenylpyruvate + CO2 + H2O</text>
        <dbReference type="Rhea" id="RHEA:21648"/>
        <dbReference type="ChEBI" id="CHEBI:15377"/>
        <dbReference type="ChEBI" id="CHEBI:15378"/>
        <dbReference type="ChEBI" id="CHEBI:16526"/>
        <dbReference type="ChEBI" id="CHEBI:18005"/>
        <dbReference type="ChEBI" id="CHEBI:29934"/>
        <dbReference type="EC" id="4.2.1.51"/>
    </reaction>
</comment>
<dbReference type="InterPro" id="IPR045865">
    <property type="entry name" value="ACT-like_dom_sf"/>
</dbReference>
<evidence type="ECO:0000256" key="3">
    <source>
        <dbReference type="ARBA" id="ARBA00004741"/>
    </source>
</evidence>
<dbReference type="PROSITE" id="PS51671">
    <property type="entry name" value="ACT"/>
    <property type="match status" value="1"/>
</dbReference>
<keyword evidence="17" id="KW-0175">Coiled coil</keyword>
<feature type="domain" description="ACT" evidence="19">
    <location>
        <begin position="290"/>
        <end position="367"/>
    </location>
</feature>
<dbReference type="RefSeq" id="WP_145432267.1">
    <property type="nucleotide sequence ID" value="NZ_CP036339.1"/>
</dbReference>
<dbReference type="Gene3D" id="1.20.59.10">
    <property type="entry name" value="Chorismate mutase"/>
    <property type="match status" value="1"/>
</dbReference>
<dbReference type="KEGG" id="llh:I41_19110"/>
<dbReference type="EMBL" id="CP036339">
    <property type="protein sequence ID" value="QDT72729.1"/>
    <property type="molecule type" value="Genomic_DNA"/>
</dbReference>
<dbReference type="AlphaFoldDB" id="A0A517TWI1"/>
<evidence type="ECO:0000313" key="21">
    <source>
        <dbReference type="Proteomes" id="UP000317909"/>
    </source>
</evidence>
<dbReference type="EC" id="4.2.1.51" evidence="6"/>
<dbReference type="InterPro" id="IPR036979">
    <property type="entry name" value="CM_dom_sf"/>
</dbReference>
<keyword evidence="11" id="KW-0413">Isomerase</keyword>
<evidence type="ECO:0000256" key="11">
    <source>
        <dbReference type="ARBA" id="ARBA00023235"/>
    </source>
</evidence>
<keyword evidence="10" id="KW-0584">Phenylalanine biosynthesis</keyword>
<evidence type="ECO:0000256" key="2">
    <source>
        <dbReference type="ARBA" id="ARBA00002364"/>
    </source>
</evidence>
<dbReference type="PANTHER" id="PTHR21022">
    <property type="entry name" value="PREPHENATE DEHYDRATASE P PROTEIN"/>
    <property type="match status" value="1"/>
</dbReference>
<comment type="catalytic activity">
    <reaction evidence="1">
        <text>chorismate = prephenate</text>
        <dbReference type="Rhea" id="RHEA:13897"/>
        <dbReference type="ChEBI" id="CHEBI:29748"/>
        <dbReference type="ChEBI" id="CHEBI:29934"/>
        <dbReference type="EC" id="5.4.99.5"/>
    </reaction>
</comment>
<dbReference type="UniPathway" id="UPA00121">
    <property type="reaction ID" value="UER00345"/>
</dbReference>
<dbReference type="Gene3D" id="3.40.190.10">
    <property type="entry name" value="Periplasmic binding protein-like II"/>
    <property type="match status" value="2"/>
</dbReference>
<dbReference type="Proteomes" id="UP000317909">
    <property type="component" value="Chromosome"/>
</dbReference>
<evidence type="ECO:0000259" key="18">
    <source>
        <dbReference type="PROSITE" id="PS51171"/>
    </source>
</evidence>
<feature type="coiled-coil region" evidence="17">
    <location>
        <begin position="4"/>
        <end position="31"/>
    </location>
</feature>
<evidence type="ECO:0000256" key="8">
    <source>
        <dbReference type="ARBA" id="ARBA00022605"/>
    </source>
</evidence>
<dbReference type="SUPFAM" id="SSF55021">
    <property type="entry name" value="ACT-like"/>
    <property type="match status" value="1"/>
</dbReference>
<sequence>MPKKKVTAAQLRKLDRQLVELLNERAAAAIANGELADARGETAVEQSASAVADPAVLQFAVDNNDGPLSAGAIQAVFRELLSGIRSANQPIRVAYLGPAYTYSHLAAIARFGQSAELVAVATIASVFDEVEQGHAQFGVAPIENSTDGRVADSLERLARMNGAPGSAEAAPPHVQICGEVPLRIHHCLLGRGARSEIRRVCSKPQALSQCRNWLAAHLPGVKVEPASSTAEAASLAAAEPDTAAIGAEQAATNHGLSVLARNIEDNSENVTRFAIIGTHASDRTGKDKTSLVFEAPHEPGALADAMAIFKRHRLNLTWIESFPIPGARGRYLFFLEFQGHPAELRVKRAIASLRKKALRLSLLGSYAEADMVG</sequence>
<dbReference type="InterPro" id="IPR008242">
    <property type="entry name" value="Chor_mutase/pphenate_deHydtase"/>
</dbReference>
<evidence type="ECO:0000256" key="6">
    <source>
        <dbReference type="ARBA" id="ARBA00013147"/>
    </source>
</evidence>
<evidence type="ECO:0000256" key="1">
    <source>
        <dbReference type="ARBA" id="ARBA00000824"/>
    </source>
</evidence>
<evidence type="ECO:0000256" key="16">
    <source>
        <dbReference type="PIRSR" id="PIRSR001500-2"/>
    </source>
</evidence>
<dbReference type="EC" id="5.4.99.5" evidence="5"/>
<dbReference type="PROSITE" id="PS51171">
    <property type="entry name" value="PREPHENATE_DEHYDR_3"/>
    <property type="match status" value="1"/>
</dbReference>
<evidence type="ECO:0000256" key="12">
    <source>
        <dbReference type="ARBA" id="ARBA00023239"/>
    </source>
</evidence>
<keyword evidence="12" id="KW-0456">Lyase</keyword>
<organism evidence="20 21">
    <name type="scientific">Lacipirellula limnantheis</name>
    <dbReference type="NCBI Taxonomy" id="2528024"/>
    <lineage>
        <taxon>Bacteria</taxon>
        <taxon>Pseudomonadati</taxon>
        <taxon>Planctomycetota</taxon>
        <taxon>Planctomycetia</taxon>
        <taxon>Pirellulales</taxon>
        <taxon>Lacipirellulaceae</taxon>
        <taxon>Lacipirellula</taxon>
    </lineage>
</organism>
<proteinExistence type="predicted"/>
<dbReference type="Pfam" id="PF00800">
    <property type="entry name" value="PDT"/>
    <property type="match status" value="1"/>
</dbReference>
<dbReference type="PIRSF" id="PIRSF001500">
    <property type="entry name" value="Chor_mut_pdt_Ppr"/>
    <property type="match status" value="1"/>
</dbReference>
<dbReference type="CDD" id="cd04905">
    <property type="entry name" value="ACT_CM-PDT"/>
    <property type="match status" value="1"/>
</dbReference>
<dbReference type="GO" id="GO:0004664">
    <property type="term" value="F:prephenate dehydratase activity"/>
    <property type="evidence" value="ECO:0007669"/>
    <property type="project" value="UniProtKB-EC"/>
</dbReference>
<evidence type="ECO:0000256" key="14">
    <source>
        <dbReference type="ARBA" id="ARBA00031520"/>
    </source>
</evidence>
<reference evidence="20 21" key="1">
    <citation type="submission" date="2019-02" db="EMBL/GenBank/DDBJ databases">
        <title>Deep-cultivation of Planctomycetes and their phenomic and genomic characterization uncovers novel biology.</title>
        <authorList>
            <person name="Wiegand S."/>
            <person name="Jogler M."/>
            <person name="Boedeker C."/>
            <person name="Pinto D."/>
            <person name="Vollmers J."/>
            <person name="Rivas-Marin E."/>
            <person name="Kohn T."/>
            <person name="Peeters S.H."/>
            <person name="Heuer A."/>
            <person name="Rast P."/>
            <person name="Oberbeckmann S."/>
            <person name="Bunk B."/>
            <person name="Jeske O."/>
            <person name="Meyerdierks A."/>
            <person name="Storesund J.E."/>
            <person name="Kallscheuer N."/>
            <person name="Luecker S."/>
            <person name="Lage O.M."/>
            <person name="Pohl T."/>
            <person name="Merkel B.J."/>
            <person name="Hornburger P."/>
            <person name="Mueller R.-W."/>
            <person name="Bruemmer F."/>
            <person name="Labrenz M."/>
            <person name="Spormann A.M."/>
            <person name="Op den Camp H."/>
            <person name="Overmann J."/>
            <person name="Amann R."/>
            <person name="Jetten M.S.M."/>
            <person name="Mascher T."/>
            <person name="Medema M.H."/>
            <person name="Devos D.P."/>
            <person name="Kaster A.-K."/>
            <person name="Ovreas L."/>
            <person name="Rohde M."/>
            <person name="Galperin M.Y."/>
            <person name="Jogler C."/>
        </authorList>
    </citation>
    <scope>NUCLEOTIDE SEQUENCE [LARGE SCALE GENOMIC DNA]</scope>
    <source>
        <strain evidence="20 21">I41</strain>
    </source>
</reference>
<evidence type="ECO:0000256" key="15">
    <source>
        <dbReference type="ARBA" id="ARBA00047848"/>
    </source>
</evidence>
<evidence type="ECO:0000256" key="13">
    <source>
        <dbReference type="ARBA" id="ARBA00031175"/>
    </source>
</evidence>